<organism evidence="1">
    <name type="scientific">uncultured prokaryote</name>
    <dbReference type="NCBI Taxonomy" id="198431"/>
    <lineage>
        <taxon>unclassified sequences</taxon>
        <taxon>environmental samples</taxon>
    </lineage>
</organism>
<reference evidence="1" key="1">
    <citation type="submission" date="2015-06" db="EMBL/GenBank/DDBJ databases">
        <authorList>
            <person name="Joergensen T."/>
        </authorList>
    </citation>
    <scope>NUCLEOTIDE SEQUENCE</scope>
    <source>
        <plasmid evidence="1">pRGRH0700</plasmid>
    </source>
</reference>
<dbReference type="EMBL" id="LN853318">
    <property type="protein sequence ID" value="CRY95641.1"/>
    <property type="molecule type" value="Genomic_DNA"/>
</dbReference>
<proteinExistence type="predicted"/>
<dbReference type="AlphaFoldDB" id="A0A0H5Q0Z1"/>
<protein>
    <submittedName>
        <fullName evidence="1">Uncharacterized protein</fullName>
    </submittedName>
</protein>
<accession>A0A0H5Q0Z1</accession>
<keyword evidence="1" id="KW-0614">Plasmid</keyword>
<evidence type="ECO:0000313" key="1">
    <source>
        <dbReference type="EMBL" id="CRY95641.1"/>
    </source>
</evidence>
<reference evidence="1" key="2">
    <citation type="submission" date="2015-07" db="EMBL/GenBank/DDBJ databases">
        <title>Plasmids, circular viruses and viroids from rat gut.</title>
        <authorList>
            <person name="Jorgensen T.J."/>
            <person name="Hansen M.A."/>
            <person name="Xu Z."/>
            <person name="Tabak M.A."/>
            <person name="Sorensen S.J."/>
            <person name="Hansen L.H."/>
        </authorList>
    </citation>
    <scope>NUCLEOTIDE SEQUENCE</scope>
    <source>
        <plasmid evidence="1">pRGRH0700</plasmid>
    </source>
</reference>
<name>A0A0H5Q0Z1_9ZZZZ</name>
<sequence length="117" mass="13018">MSEDDLTNYLDAIDEWDQMLEKCRDAARGGFGPLSLGEKCAAALVCNRPDWLHAIGYTIPEALERIGEHWASRVPEVAQKLRDEGNLPAFDTAAWIEQSLKRTAAASQADIDALRKF</sequence>
<geneLocation type="plasmid" evidence="1">
    <name>pRGRH0700</name>
</geneLocation>